<keyword evidence="3" id="KW-0808">Transferase</keyword>
<dbReference type="InterPro" id="IPR000719">
    <property type="entry name" value="Prot_kinase_dom"/>
</dbReference>
<reference evidence="3 4" key="1">
    <citation type="submission" date="2019-04" db="EMBL/GenBank/DDBJ databases">
        <title>An improved genome assembly and genetic linkage map for asparagus bean, Vigna unguiculata ssp. sesquipedialis.</title>
        <authorList>
            <person name="Xia Q."/>
            <person name="Zhang R."/>
            <person name="Dong Y."/>
        </authorList>
    </citation>
    <scope>NUCLEOTIDE SEQUENCE [LARGE SCALE GENOMIC DNA]</scope>
    <source>
        <tissue evidence="3">Leaf</tissue>
    </source>
</reference>
<dbReference type="Proteomes" id="UP000501690">
    <property type="component" value="Linkage Group LG2"/>
</dbReference>
<sequence>MRGSVPLFSGSSDIHGSNFEFCGTTTTTTMRKTQFSVRESIDSECSPLPFPEGQILKWPELKVFSFEELKSATGNFRSDRLIGEGGFGRVYKGWLDENNLIPAKPGSGVVVAIKMFNPEGLQGFSQWQNYNAKISDFGLARKGLSGGQSQATRIMGTYGYAAPEYVATDLHMQEGNGNKM</sequence>
<dbReference type="EMBL" id="CP039346">
    <property type="protein sequence ID" value="QCD82156.1"/>
    <property type="molecule type" value="Genomic_DNA"/>
</dbReference>
<dbReference type="AlphaFoldDB" id="A0A4D6KVN1"/>
<dbReference type="PANTHER" id="PTHR45621">
    <property type="entry name" value="OS01G0588500 PROTEIN-RELATED"/>
    <property type="match status" value="1"/>
</dbReference>
<evidence type="ECO:0000256" key="1">
    <source>
        <dbReference type="PROSITE-ProRule" id="PRU10141"/>
    </source>
</evidence>
<dbReference type="GO" id="GO:0004672">
    <property type="term" value="F:protein kinase activity"/>
    <property type="evidence" value="ECO:0007669"/>
    <property type="project" value="InterPro"/>
</dbReference>
<proteinExistence type="predicted"/>
<dbReference type="Gene3D" id="3.30.200.20">
    <property type="entry name" value="Phosphorylase Kinase, domain 1"/>
    <property type="match status" value="1"/>
</dbReference>
<evidence type="ECO:0000313" key="3">
    <source>
        <dbReference type="EMBL" id="QCD82156.1"/>
    </source>
</evidence>
<dbReference type="InterPro" id="IPR017441">
    <property type="entry name" value="Protein_kinase_ATP_BS"/>
</dbReference>
<dbReference type="SUPFAM" id="SSF56112">
    <property type="entry name" value="Protein kinase-like (PK-like)"/>
    <property type="match status" value="1"/>
</dbReference>
<gene>
    <name evidence="3" type="ORF">DEO72_LG2g2490</name>
</gene>
<keyword evidence="1" id="KW-0067">ATP-binding</keyword>
<keyword evidence="4" id="KW-1185">Reference proteome</keyword>
<keyword evidence="1" id="KW-0547">Nucleotide-binding</keyword>
<accession>A0A4D6KVN1</accession>
<keyword evidence="3" id="KW-0418">Kinase</keyword>
<name>A0A4D6KVN1_VIGUN</name>
<dbReference type="GO" id="GO:0005524">
    <property type="term" value="F:ATP binding"/>
    <property type="evidence" value="ECO:0007669"/>
    <property type="project" value="UniProtKB-UniRule"/>
</dbReference>
<dbReference type="InterPro" id="IPR050823">
    <property type="entry name" value="Plant_Ser_Thr_Prot_Kinase"/>
</dbReference>
<protein>
    <submittedName>
        <fullName evidence="3">Interleukin-1 receptor-associated kinase 4</fullName>
    </submittedName>
</protein>
<feature type="binding site" evidence="1">
    <location>
        <position position="114"/>
    </location>
    <ligand>
        <name>ATP</name>
        <dbReference type="ChEBI" id="CHEBI:30616"/>
    </ligand>
</feature>
<keyword evidence="3" id="KW-0675">Receptor</keyword>
<dbReference type="PROSITE" id="PS50011">
    <property type="entry name" value="PROTEIN_KINASE_DOM"/>
    <property type="match status" value="1"/>
</dbReference>
<evidence type="ECO:0000259" key="2">
    <source>
        <dbReference type="PROSITE" id="PS50011"/>
    </source>
</evidence>
<feature type="domain" description="Protein kinase" evidence="2">
    <location>
        <begin position="1"/>
        <end position="180"/>
    </location>
</feature>
<dbReference type="PROSITE" id="PS00107">
    <property type="entry name" value="PROTEIN_KINASE_ATP"/>
    <property type="match status" value="1"/>
</dbReference>
<evidence type="ECO:0000313" key="4">
    <source>
        <dbReference type="Proteomes" id="UP000501690"/>
    </source>
</evidence>
<organism evidence="3 4">
    <name type="scientific">Vigna unguiculata</name>
    <name type="common">Cowpea</name>
    <dbReference type="NCBI Taxonomy" id="3917"/>
    <lineage>
        <taxon>Eukaryota</taxon>
        <taxon>Viridiplantae</taxon>
        <taxon>Streptophyta</taxon>
        <taxon>Embryophyta</taxon>
        <taxon>Tracheophyta</taxon>
        <taxon>Spermatophyta</taxon>
        <taxon>Magnoliopsida</taxon>
        <taxon>eudicotyledons</taxon>
        <taxon>Gunneridae</taxon>
        <taxon>Pentapetalae</taxon>
        <taxon>rosids</taxon>
        <taxon>fabids</taxon>
        <taxon>Fabales</taxon>
        <taxon>Fabaceae</taxon>
        <taxon>Papilionoideae</taxon>
        <taxon>50 kb inversion clade</taxon>
        <taxon>NPAAA clade</taxon>
        <taxon>indigoferoid/millettioid clade</taxon>
        <taxon>Phaseoleae</taxon>
        <taxon>Vigna</taxon>
    </lineage>
</organism>
<dbReference type="InterPro" id="IPR011009">
    <property type="entry name" value="Kinase-like_dom_sf"/>
</dbReference>
<dbReference type="Gene3D" id="1.10.510.10">
    <property type="entry name" value="Transferase(Phosphotransferase) domain 1"/>
    <property type="match status" value="1"/>
</dbReference>